<sequence length="190" mass="20509">MANTMRDFNHSDLPDVECDVVHELSNAIRCSILPLCPHEVIWILTLYCCSDQSLVEKLAPKDHSLGTIRRSNALSLPCKLQRSDSVRRSPFSSVKIRLPSYLILRARADKISVQVATRGASLPALAPGCAASGPQHFVGVSRLRGVSLPREMVQNVPRACVSVSPSHRLLPGVAAPSSWTSLDSDASGSS</sequence>
<evidence type="ECO:0000313" key="1">
    <source>
        <dbReference type="EMBL" id="TBU31976.1"/>
    </source>
</evidence>
<name>A0A4Q9N034_9APHY</name>
<gene>
    <name evidence="1" type="ORF">BD311DRAFT_50917</name>
</gene>
<dbReference type="Proteomes" id="UP000292957">
    <property type="component" value="Unassembled WGS sequence"/>
</dbReference>
<protein>
    <submittedName>
        <fullName evidence="1">Uncharacterized protein</fullName>
    </submittedName>
</protein>
<organism evidence="1">
    <name type="scientific">Dichomitus squalens</name>
    <dbReference type="NCBI Taxonomy" id="114155"/>
    <lineage>
        <taxon>Eukaryota</taxon>
        <taxon>Fungi</taxon>
        <taxon>Dikarya</taxon>
        <taxon>Basidiomycota</taxon>
        <taxon>Agaricomycotina</taxon>
        <taxon>Agaricomycetes</taxon>
        <taxon>Polyporales</taxon>
        <taxon>Polyporaceae</taxon>
        <taxon>Dichomitus</taxon>
    </lineage>
</organism>
<reference evidence="1" key="1">
    <citation type="submission" date="2019-01" db="EMBL/GenBank/DDBJ databases">
        <title>Draft genome sequences of three monokaryotic isolates of the white-rot basidiomycete fungus Dichomitus squalens.</title>
        <authorList>
            <consortium name="DOE Joint Genome Institute"/>
            <person name="Lopez S.C."/>
            <person name="Andreopoulos B."/>
            <person name="Pangilinan J."/>
            <person name="Lipzen A."/>
            <person name="Riley R."/>
            <person name="Ahrendt S."/>
            <person name="Ng V."/>
            <person name="Barry K."/>
            <person name="Daum C."/>
            <person name="Grigoriev I.V."/>
            <person name="Hilden K.S."/>
            <person name="Makela M.R."/>
            <person name="de Vries R.P."/>
        </authorList>
    </citation>
    <scope>NUCLEOTIDE SEQUENCE [LARGE SCALE GENOMIC DNA]</scope>
    <source>
        <strain evidence="1">OM18370.1</strain>
    </source>
</reference>
<accession>A0A4Q9N034</accession>
<dbReference type="AlphaFoldDB" id="A0A4Q9N034"/>
<proteinExistence type="predicted"/>
<dbReference type="EMBL" id="ML143396">
    <property type="protein sequence ID" value="TBU31976.1"/>
    <property type="molecule type" value="Genomic_DNA"/>
</dbReference>